<dbReference type="AlphaFoldDB" id="G9YNV5"/>
<dbReference type="Proteomes" id="UP000004459">
    <property type="component" value="Unassembled WGS sequence"/>
</dbReference>
<protein>
    <submittedName>
        <fullName evidence="2">Uncharacterized protein</fullName>
    </submittedName>
</protein>
<feature type="transmembrane region" description="Helical" evidence="1">
    <location>
        <begin position="41"/>
        <end position="59"/>
    </location>
</feature>
<evidence type="ECO:0000313" key="3">
    <source>
        <dbReference type="Proteomes" id="UP000004459"/>
    </source>
</evidence>
<reference evidence="2 3" key="1">
    <citation type="submission" date="2011-08" db="EMBL/GenBank/DDBJ databases">
        <authorList>
            <person name="Weinstock G."/>
            <person name="Sodergren E."/>
            <person name="Clifton S."/>
            <person name="Fulton L."/>
            <person name="Fulton B."/>
            <person name="Courtney L."/>
            <person name="Fronick C."/>
            <person name="Harrison M."/>
            <person name="Strong C."/>
            <person name="Farmer C."/>
            <person name="Delahaunty K."/>
            <person name="Markovic C."/>
            <person name="Hall O."/>
            <person name="Minx P."/>
            <person name="Tomlinson C."/>
            <person name="Mitreva M."/>
            <person name="Hou S."/>
            <person name="Chen J."/>
            <person name="Wollam A."/>
            <person name="Pepin K.H."/>
            <person name="Johnson M."/>
            <person name="Bhonagiri V."/>
            <person name="Zhang X."/>
            <person name="Suruliraj S."/>
            <person name="Warren W."/>
            <person name="Chinwalla A."/>
            <person name="Mardis E.R."/>
            <person name="Wilson R.K."/>
        </authorList>
    </citation>
    <scope>NUCLEOTIDE SEQUENCE [LARGE SCALE GENOMIC DNA]</scope>
    <source>
        <strain evidence="2 3">ATCC 29863</strain>
    </source>
</reference>
<gene>
    <name evidence="2" type="ORF">HMPREF0372_01183</name>
</gene>
<dbReference type="HOGENOM" id="CLU_2879280_0_0_9"/>
<keyword evidence="1" id="KW-0472">Membrane</keyword>
<sequence>MNSYRAGSRNAIYACQNNLTNLHLLFSDYKKEKMHRQLQKGILKAILNPYIMAVQHFLFPTMM</sequence>
<proteinExistence type="predicted"/>
<keyword evidence="1" id="KW-0812">Transmembrane</keyword>
<name>G9YNV5_FLAPL</name>
<dbReference type="PATRIC" id="fig|411475.3.peg.1023"/>
<evidence type="ECO:0000256" key="1">
    <source>
        <dbReference type="SAM" id="Phobius"/>
    </source>
</evidence>
<keyword evidence="1" id="KW-1133">Transmembrane helix</keyword>
<accession>G9YNV5</accession>
<comment type="caution">
    <text evidence="2">The sequence shown here is derived from an EMBL/GenBank/DDBJ whole genome shotgun (WGS) entry which is preliminary data.</text>
</comment>
<evidence type="ECO:0000313" key="2">
    <source>
        <dbReference type="EMBL" id="EHM53105.1"/>
    </source>
</evidence>
<organism evidence="2 3">
    <name type="scientific">Flavonifractor plautii ATCC 29863</name>
    <dbReference type="NCBI Taxonomy" id="411475"/>
    <lineage>
        <taxon>Bacteria</taxon>
        <taxon>Bacillati</taxon>
        <taxon>Bacillota</taxon>
        <taxon>Clostridia</taxon>
        <taxon>Eubacteriales</taxon>
        <taxon>Oscillospiraceae</taxon>
        <taxon>Flavonifractor</taxon>
    </lineage>
</organism>
<dbReference type="EMBL" id="AGCK01000084">
    <property type="protein sequence ID" value="EHM53105.1"/>
    <property type="molecule type" value="Genomic_DNA"/>
</dbReference>